<dbReference type="NCBIfam" id="TIGR01538">
    <property type="entry name" value="portal_SPP1"/>
    <property type="match status" value="1"/>
</dbReference>
<dbReference type="InterPro" id="IPR006428">
    <property type="entry name" value="Portal_SPP1-type"/>
</dbReference>
<dbReference type="Proteomes" id="UP000789326">
    <property type="component" value="Unassembled WGS sequence"/>
</dbReference>
<evidence type="ECO:0000313" key="2">
    <source>
        <dbReference type="EMBL" id="CAH0186323.1"/>
    </source>
</evidence>
<name>A0A9W4KWT7_9BACI</name>
<evidence type="ECO:0000313" key="3">
    <source>
        <dbReference type="Proteomes" id="UP000789326"/>
    </source>
</evidence>
<sequence>MRKYLEKIKKEGINGLIIADMIEDHKAEQEKMINFYQRYKAAMDGVPILSRKPVEYEDFETGAIKRIDNKVNNRLNNSFDAEIVDTKVGYMFGHPISYEVDKDKSKVETPLKIAIDEFNLRSNVEDKDSEWGKKSAICGYGSRLAYIDREGKERITNINPWQVIFLYNEDMTEPEYALRYYPIDENKYKAEFYDGKKYYIFEQKGPYQLVEEKPHTFDYCPLFGLPNNEELMADAEKVFNLIDAYDRTISDASNEIEQYRLAYLILKGMGADEETLDKLKKTGIFELYDEKEDVSYLTKDINDTMIENHLNRLEENILRFAKSVNFSDESFGGTITGVAMRFKLLALENKCITMERKMTAALRYQYKVLCSAWAKRGICSKDDYLKVWYGFKRNLPSNILDEAQTTVQLRGQVSEKTRLSLLTFVDDVEYEMDEMQKEADEYSRLLGSVDGSDSFTSNKGSNEGVQSKEKKGERTCGECGGSGQVNSKITNKVIQCKACGGDGVVTR</sequence>
<proteinExistence type="predicted"/>
<dbReference type="InterPro" id="IPR021145">
    <property type="entry name" value="Portal_protein_SPP1_Gp6-like"/>
</dbReference>
<organism evidence="2 3">
    <name type="scientific">Peribacillus simplex</name>
    <dbReference type="NCBI Taxonomy" id="1478"/>
    <lineage>
        <taxon>Bacteria</taxon>
        <taxon>Bacillati</taxon>
        <taxon>Bacillota</taxon>
        <taxon>Bacilli</taxon>
        <taxon>Bacillales</taxon>
        <taxon>Bacillaceae</taxon>
        <taxon>Peribacillus</taxon>
    </lineage>
</organism>
<gene>
    <name evidence="2" type="ORF">SRABI133_01553</name>
</gene>
<evidence type="ECO:0008006" key="4">
    <source>
        <dbReference type="Google" id="ProtNLM"/>
    </source>
</evidence>
<protein>
    <recommendedName>
        <fullName evidence="4">Phage portal protein</fullName>
    </recommendedName>
</protein>
<evidence type="ECO:0000256" key="1">
    <source>
        <dbReference type="SAM" id="MobiDB-lite"/>
    </source>
</evidence>
<dbReference type="Pfam" id="PF05133">
    <property type="entry name" value="SPP1_portal"/>
    <property type="match status" value="1"/>
</dbReference>
<dbReference type="AlphaFoldDB" id="A0A9W4KWT7"/>
<dbReference type="RefSeq" id="WP_230301432.1">
    <property type="nucleotide sequence ID" value="NZ_CAKKMG010000014.1"/>
</dbReference>
<reference evidence="2" key="1">
    <citation type="submission" date="2021-11" db="EMBL/GenBank/DDBJ databases">
        <authorList>
            <person name="Bulgarelli D."/>
        </authorList>
    </citation>
    <scope>NUCLEOTIDE SEQUENCE</scope>
    <source>
        <strain evidence="2">Bi133</strain>
    </source>
</reference>
<feature type="region of interest" description="Disordered" evidence="1">
    <location>
        <begin position="453"/>
        <end position="473"/>
    </location>
</feature>
<feature type="compositionally biased region" description="Polar residues" evidence="1">
    <location>
        <begin position="453"/>
        <end position="465"/>
    </location>
</feature>
<comment type="caution">
    <text evidence="2">The sequence shown here is derived from an EMBL/GenBank/DDBJ whole genome shotgun (WGS) entry which is preliminary data.</text>
</comment>
<dbReference type="EMBL" id="CAKKMG010000014">
    <property type="protein sequence ID" value="CAH0186323.1"/>
    <property type="molecule type" value="Genomic_DNA"/>
</dbReference>
<accession>A0A9W4KWT7</accession>